<protein>
    <submittedName>
        <fullName evidence="2">Uncharacterized protein</fullName>
    </submittedName>
</protein>
<feature type="transmembrane region" description="Helical" evidence="1">
    <location>
        <begin position="6"/>
        <end position="25"/>
    </location>
</feature>
<keyword evidence="1" id="KW-1133">Transmembrane helix</keyword>
<dbReference type="AlphaFoldDB" id="A0A1G2L2J8"/>
<keyword evidence="1" id="KW-0812">Transmembrane</keyword>
<evidence type="ECO:0000313" key="2">
    <source>
        <dbReference type="EMBL" id="OHA05754.1"/>
    </source>
</evidence>
<gene>
    <name evidence="2" type="ORF">A2934_04635</name>
</gene>
<organism evidence="2 3">
    <name type="scientific">Candidatus Sungbacteria bacterium RIFCSPLOWO2_01_FULL_47_10</name>
    <dbReference type="NCBI Taxonomy" id="1802276"/>
    <lineage>
        <taxon>Bacteria</taxon>
        <taxon>Candidatus Sungiibacteriota</taxon>
    </lineage>
</organism>
<evidence type="ECO:0000313" key="3">
    <source>
        <dbReference type="Proteomes" id="UP000177982"/>
    </source>
</evidence>
<proteinExistence type="predicted"/>
<dbReference type="Proteomes" id="UP000177982">
    <property type="component" value="Unassembled WGS sequence"/>
</dbReference>
<dbReference type="EMBL" id="MHQO01000044">
    <property type="protein sequence ID" value="OHA05754.1"/>
    <property type="molecule type" value="Genomic_DNA"/>
</dbReference>
<name>A0A1G2L2J8_9BACT</name>
<accession>A0A1G2L2J8</accession>
<keyword evidence="1" id="KW-0472">Membrane</keyword>
<comment type="caution">
    <text evidence="2">The sequence shown here is derived from an EMBL/GenBank/DDBJ whole genome shotgun (WGS) entry which is preliminary data.</text>
</comment>
<reference evidence="2 3" key="1">
    <citation type="journal article" date="2016" name="Nat. Commun.">
        <title>Thousands of microbial genomes shed light on interconnected biogeochemical processes in an aquifer system.</title>
        <authorList>
            <person name="Anantharaman K."/>
            <person name="Brown C.T."/>
            <person name="Hug L.A."/>
            <person name="Sharon I."/>
            <person name="Castelle C.J."/>
            <person name="Probst A.J."/>
            <person name="Thomas B.C."/>
            <person name="Singh A."/>
            <person name="Wilkins M.J."/>
            <person name="Karaoz U."/>
            <person name="Brodie E.L."/>
            <person name="Williams K.H."/>
            <person name="Hubbard S.S."/>
            <person name="Banfield J.F."/>
        </authorList>
    </citation>
    <scope>NUCLEOTIDE SEQUENCE [LARGE SCALE GENOMIC DNA]</scope>
</reference>
<evidence type="ECO:0000256" key="1">
    <source>
        <dbReference type="SAM" id="Phobius"/>
    </source>
</evidence>
<sequence>MTDWALGVSLVIFLAVAYFVIRIYLHRSLKNNSILDEVYRNARISGHLNILLTRLFRLVVEENMELSETRARADEMIAECKKSIEEEGCSESQMEQLQPFFDRLKTRIYTDKRGEQT</sequence>